<gene>
    <name evidence="11" type="ORF">QR46_3313</name>
</gene>
<dbReference type="EMBL" id="JXTI01000103">
    <property type="protein sequence ID" value="KWX12719.1"/>
    <property type="molecule type" value="Genomic_DNA"/>
</dbReference>
<name>A0A132NRH9_GIAIN</name>
<dbReference type="GO" id="GO:0004674">
    <property type="term" value="F:protein serine/threonine kinase activity"/>
    <property type="evidence" value="ECO:0007669"/>
    <property type="project" value="UniProtKB-KW"/>
</dbReference>
<reference evidence="11 12" key="1">
    <citation type="journal article" date="2015" name="Mol. Biochem. Parasitol.">
        <title>Identification of polymorphic genes for use in assemblage B genotyping assays through comparative genomics of multiple assemblage B Giardia duodenalis isolates.</title>
        <authorList>
            <person name="Wielinga C."/>
            <person name="Thompson R.C."/>
            <person name="Monis P."/>
            <person name="Ryan U."/>
        </authorList>
    </citation>
    <scope>NUCLEOTIDE SEQUENCE [LARGE SCALE GENOMIC DNA]</scope>
    <source>
        <strain evidence="11 12">BAH15c1</strain>
    </source>
</reference>
<sequence length="1036" mass="115064">MALLSHIYTDITTLSSTPAIVFFKASRRADAAQVLIKLFRAQDDLDSSTRIKTIVSFTELLAVTSVVLGTVSAVRETESGFLIEYVLPPHLTIQSLSEYLLVKRSLATRESERRVGSLRPPSKLNSRSSSNCSSEYSVSTSGVSDLLGVTGWNATPRLDRRASRPRSNRSQSKTAKVTKAAADWKSIAMSIDRWQERIAWQLLAELARGLMDFYKAPDSLRAGITPNIYPEAIFIITNSCASSGLDLTVLACILEPPTHSNSIYTAPELFRGVAKAPTADVWALGCLAFEVVAQRKPRFDPAKLVTDPVLQNIDCSSELLELIASCCRFNPHKRPSLADLMKSRTVCAILTCVFAMSHTKSELTLVNHLDLSRINVRRISESRGFRPTRSEVPVSFKNQSESSDSLSITDILDMRASSASTTMHRLPLTYYDTVTRVSVLGQQSVTWDYDVPHLSSEMNDYISRRQFLSLLLLPGATDLISREALNIVPFLTSFEAIKQLCDLSFDGIALELEIGFGPQEETQLLDSLDSAWASILNIPEISILLLKNDYFVERVTAEVSACASWVIDKNNPIAEIKTQLYYIYIILSSLYFNIPQEFCTCFLVNNEHFIHLLSLVFDTSISKLIGSVLAEGHAPPFIIAEAHQFLNYNILQLTSRMDDPGMFAGHVLLLVNLSRELLSAIAKHARPAIESSDLIPILSAIKSLLPKGIPVQLLIRHLTTHLLSLLSLCMLQELNAGTYSLTSPAGTVLAKLFSCLSTCFEELPKAVYIECDSTISKDTLSLVMTLNMVCQAFMLYTQIQRRHLKDIGIDAYLDIFAQHYALTSSSLISNRTQESVIPNGTADYVSQTAYAGLEVPDSWSQARSSFAEALTLLGKQFIGLARKLAPYLAQLTLNKRLSSVTAVQFSLCRLRNICLDLELQVSLPLGQILTDSLFFSKIQYYLIAVAARKNGGKSLNATAFRREHPEVVYLLATTKRLLHLSQGKRDSDVVNDYITNNLQGELHKYLEDCRQDMLSTVPKQHSVDFDLAKTFIQVLS</sequence>
<feature type="domain" description="Protein kinase" evidence="10">
    <location>
        <begin position="57"/>
        <end position="346"/>
    </location>
</feature>
<evidence type="ECO:0000259" key="10">
    <source>
        <dbReference type="PROSITE" id="PS50011"/>
    </source>
</evidence>
<protein>
    <recommendedName>
        <fullName evidence="1">non-specific serine/threonine protein kinase</fullName>
        <ecNumber evidence="1">2.7.11.1</ecNumber>
    </recommendedName>
</protein>
<evidence type="ECO:0000256" key="3">
    <source>
        <dbReference type="ARBA" id="ARBA00022679"/>
    </source>
</evidence>
<evidence type="ECO:0000313" key="11">
    <source>
        <dbReference type="EMBL" id="KWX12719.1"/>
    </source>
</evidence>
<organism evidence="11 12">
    <name type="scientific">Giardia duodenalis assemblage B</name>
    <dbReference type="NCBI Taxonomy" id="1394984"/>
    <lineage>
        <taxon>Eukaryota</taxon>
        <taxon>Metamonada</taxon>
        <taxon>Diplomonadida</taxon>
        <taxon>Hexamitidae</taxon>
        <taxon>Giardiinae</taxon>
        <taxon>Giardia</taxon>
    </lineage>
</organism>
<accession>A0A132NRH9</accession>
<dbReference type="VEuPathDB" id="GiardiaDB:QR46_3313"/>
<dbReference type="AlphaFoldDB" id="A0A132NRH9"/>
<keyword evidence="5 11" id="KW-0418">Kinase</keyword>
<comment type="caution">
    <text evidence="11">The sequence shown here is derived from an EMBL/GenBank/DDBJ whole genome shotgun (WGS) entry which is preliminary data.</text>
</comment>
<dbReference type="GO" id="GO:0005524">
    <property type="term" value="F:ATP binding"/>
    <property type="evidence" value="ECO:0007669"/>
    <property type="project" value="UniProtKB-KW"/>
</dbReference>
<dbReference type="PROSITE" id="PS50011">
    <property type="entry name" value="PROTEIN_KINASE_DOM"/>
    <property type="match status" value="1"/>
</dbReference>
<evidence type="ECO:0000256" key="5">
    <source>
        <dbReference type="ARBA" id="ARBA00022777"/>
    </source>
</evidence>
<keyword evidence="3" id="KW-0808">Transferase</keyword>
<evidence type="ECO:0000256" key="8">
    <source>
        <dbReference type="ARBA" id="ARBA00048679"/>
    </source>
</evidence>
<dbReference type="PANTHER" id="PTHR43671:SF98">
    <property type="entry name" value="SERINE_THREONINE-PROTEIN KINASE NEK11"/>
    <property type="match status" value="1"/>
</dbReference>
<dbReference type="InterPro" id="IPR000719">
    <property type="entry name" value="Prot_kinase_dom"/>
</dbReference>
<evidence type="ECO:0000256" key="4">
    <source>
        <dbReference type="ARBA" id="ARBA00022741"/>
    </source>
</evidence>
<feature type="region of interest" description="Disordered" evidence="9">
    <location>
        <begin position="112"/>
        <end position="139"/>
    </location>
</feature>
<keyword evidence="6" id="KW-0067">ATP-binding</keyword>
<feature type="compositionally biased region" description="Low complexity" evidence="9">
    <location>
        <begin position="117"/>
        <end position="139"/>
    </location>
</feature>
<comment type="catalytic activity">
    <reaction evidence="8">
        <text>L-seryl-[protein] + ATP = O-phospho-L-seryl-[protein] + ADP + H(+)</text>
        <dbReference type="Rhea" id="RHEA:17989"/>
        <dbReference type="Rhea" id="RHEA-COMP:9863"/>
        <dbReference type="Rhea" id="RHEA-COMP:11604"/>
        <dbReference type="ChEBI" id="CHEBI:15378"/>
        <dbReference type="ChEBI" id="CHEBI:29999"/>
        <dbReference type="ChEBI" id="CHEBI:30616"/>
        <dbReference type="ChEBI" id="CHEBI:83421"/>
        <dbReference type="ChEBI" id="CHEBI:456216"/>
        <dbReference type="EC" id="2.7.11.1"/>
    </reaction>
</comment>
<dbReference type="SMART" id="SM00220">
    <property type="entry name" value="S_TKc"/>
    <property type="match status" value="1"/>
</dbReference>
<dbReference type="InterPro" id="IPR050660">
    <property type="entry name" value="NEK_Ser/Thr_kinase"/>
</dbReference>
<evidence type="ECO:0000256" key="1">
    <source>
        <dbReference type="ARBA" id="ARBA00012513"/>
    </source>
</evidence>
<evidence type="ECO:0000256" key="6">
    <source>
        <dbReference type="ARBA" id="ARBA00022840"/>
    </source>
</evidence>
<proteinExistence type="predicted"/>
<keyword evidence="4" id="KW-0547">Nucleotide-binding</keyword>
<evidence type="ECO:0000313" key="12">
    <source>
        <dbReference type="Proteomes" id="UP000070089"/>
    </source>
</evidence>
<evidence type="ECO:0000256" key="9">
    <source>
        <dbReference type="SAM" id="MobiDB-lite"/>
    </source>
</evidence>
<keyword evidence="2 11" id="KW-0723">Serine/threonine-protein kinase</keyword>
<dbReference type="Gene3D" id="1.10.510.10">
    <property type="entry name" value="Transferase(Phosphotransferase) domain 1"/>
    <property type="match status" value="1"/>
</dbReference>
<dbReference type="EC" id="2.7.11.1" evidence="1"/>
<dbReference type="Pfam" id="PF00069">
    <property type="entry name" value="Pkinase"/>
    <property type="match status" value="1"/>
</dbReference>
<evidence type="ECO:0000256" key="2">
    <source>
        <dbReference type="ARBA" id="ARBA00022527"/>
    </source>
</evidence>
<dbReference type="SUPFAM" id="SSF56112">
    <property type="entry name" value="Protein kinase-like (PK-like)"/>
    <property type="match status" value="1"/>
</dbReference>
<dbReference type="InterPro" id="IPR011009">
    <property type="entry name" value="Kinase-like_dom_sf"/>
</dbReference>
<dbReference type="PANTHER" id="PTHR43671">
    <property type="entry name" value="SERINE/THREONINE-PROTEIN KINASE NEK"/>
    <property type="match status" value="1"/>
</dbReference>
<dbReference type="Proteomes" id="UP000070089">
    <property type="component" value="Unassembled WGS sequence"/>
</dbReference>
<comment type="catalytic activity">
    <reaction evidence="7">
        <text>L-threonyl-[protein] + ATP = O-phospho-L-threonyl-[protein] + ADP + H(+)</text>
        <dbReference type="Rhea" id="RHEA:46608"/>
        <dbReference type="Rhea" id="RHEA-COMP:11060"/>
        <dbReference type="Rhea" id="RHEA-COMP:11605"/>
        <dbReference type="ChEBI" id="CHEBI:15378"/>
        <dbReference type="ChEBI" id="CHEBI:30013"/>
        <dbReference type="ChEBI" id="CHEBI:30616"/>
        <dbReference type="ChEBI" id="CHEBI:61977"/>
        <dbReference type="ChEBI" id="CHEBI:456216"/>
        <dbReference type="EC" id="2.7.11.1"/>
    </reaction>
</comment>
<dbReference type="OrthoDB" id="5979581at2759"/>
<evidence type="ECO:0000256" key="7">
    <source>
        <dbReference type="ARBA" id="ARBA00047899"/>
    </source>
</evidence>